<comment type="caution">
    <text evidence="2">The sequence shown here is derived from an EMBL/GenBank/DDBJ whole genome shotgun (WGS) entry which is preliminary data.</text>
</comment>
<proteinExistence type="predicted"/>
<dbReference type="Proteomes" id="UP000324222">
    <property type="component" value="Unassembled WGS sequence"/>
</dbReference>
<evidence type="ECO:0000313" key="3">
    <source>
        <dbReference type="Proteomes" id="UP000324222"/>
    </source>
</evidence>
<dbReference type="EMBL" id="VSRR010081702">
    <property type="protein sequence ID" value="MPC89643.1"/>
    <property type="molecule type" value="Genomic_DNA"/>
</dbReference>
<name>A0A5B7J599_PORTR</name>
<reference evidence="2 3" key="1">
    <citation type="submission" date="2019-05" db="EMBL/GenBank/DDBJ databases">
        <title>Another draft genome of Portunus trituberculatus and its Hox gene families provides insights of decapod evolution.</title>
        <authorList>
            <person name="Jeong J.-H."/>
            <person name="Song I."/>
            <person name="Kim S."/>
            <person name="Choi T."/>
            <person name="Kim D."/>
            <person name="Ryu S."/>
            <person name="Kim W."/>
        </authorList>
    </citation>
    <scope>NUCLEOTIDE SEQUENCE [LARGE SCALE GENOMIC DNA]</scope>
    <source>
        <tissue evidence="2">Muscle</tissue>
    </source>
</reference>
<protein>
    <submittedName>
        <fullName evidence="2">Uncharacterized protein</fullName>
    </submittedName>
</protein>
<organism evidence="2 3">
    <name type="scientific">Portunus trituberculatus</name>
    <name type="common">Swimming crab</name>
    <name type="synonym">Neptunus trituberculatus</name>
    <dbReference type="NCBI Taxonomy" id="210409"/>
    <lineage>
        <taxon>Eukaryota</taxon>
        <taxon>Metazoa</taxon>
        <taxon>Ecdysozoa</taxon>
        <taxon>Arthropoda</taxon>
        <taxon>Crustacea</taxon>
        <taxon>Multicrustacea</taxon>
        <taxon>Malacostraca</taxon>
        <taxon>Eumalacostraca</taxon>
        <taxon>Eucarida</taxon>
        <taxon>Decapoda</taxon>
        <taxon>Pleocyemata</taxon>
        <taxon>Brachyura</taxon>
        <taxon>Eubrachyura</taxon>
        <taxon>Portunoidea</taxon>
        <taxon>Portunidae</taxon>
        <taxon>Portuninae</taxon>
        <taxon>Portunus</taxon>
    </lineage>
</organism>
<keyword evidence="3" id="KW-1185">Reference proteome</keyword>
<feature type="region of interest" description="Disordered" evidence="1">
    <location>
        <begin position="16"/>
        <end position="35"/>
    </location>
</feature>
<gene>
    <name evidence="2" type="ORF">E2C01_084597</name>
</gene>
<evidence type="ECO:0000313" key="2">
    <source>
        <dbReference type="EMBL" id="MPC89643.1"/>
    </source>
</evidence>
<sequence length="35" mass="3825">MCSGVRRRLGRIYQSGDVTGTPRQILPANGLPKLN</sequence>
<accession>A0A5B7J599</accession>
<evidence type="ECO:0000256" key="1">
    <source>
        <dbReference type="SAM" id="MobiDB-lite"/>
    </source>
</evidence>
<dbReference type="AlphaFoldDB" id="A0A5B7J599"/>